<dbReference type="EMBL" id="QNVT01000024">
    <property type="protein sequence ID" value="REC60468.1"/>
    <property type="molecule type" value="Genomic_DNA"/>
</dbReference>
<name>A0A3D9C435_9FLAO</name>
<sequence length="267" mass="31929">MNLYKVTKDSLSTKIENNFIRISKEKKLLQYIKDNKVKSYSTSKRTINDKIKIIDSIRLKDQGADIALIDLSLIYPISDFDKYFIFLPKKNILLDNKNIRYSLVDALSAMYGSIDNLNEEISKYKVVESKDIFNEAKEFLRSDYITYQVLSPQDSIKTADMFLEDLSKAIHVNKFQRALILTNDWKDIKQFPQVISRDKYHIYLYNIDITNFLLSIFTDEQIFKYINYTIPYDIKREMYRDYFYECYLKENKDGKKFNDYLIKILYN</sequence>
<proteinExistence type="predicted"/>
<organism evidence="1 2">
    <name type="scientific">Chryseobacterium pennae</name>
    <dbReference type="NCBI Taxonomy" id="2258962"/>
    <lineage>
        <taxon>Bacteria</taxon>
        <taxon>Pseudomonadati</taxon>
        <taxon>Bacteroidota</taxon>
        <taxon>Flavobacteriia</taxon>
        <taxon>Flavobacteriales</taxon>
        <taxon>Weeksellaceae</taxon>
        <taxon>Chryseobacterium group</taxon>
        <taxon>Chryseobacterium</taxon>
    </lineage>
</organism>
<gene>
    <name evidence="1" type="ORF">DRF65_20610</name>
</gene>
<evidence type="ECO:0000313" key="1">
    <source>
        <dbReference type="EMBL" id="REC60468.1"/>
    </source>
</evidence>
<evidence type="ECO:0000313" key="2">
    <source>
        <dbReference type="Proteomes" id="UP000256686"/>
    </source>
</evidence>
<reference evidence="2" key="1">
    <citation type="submission" date="2018-06" db="EMBL/GenBank/DDBJ databases">
        <authorList>
            <person name="Lum Nde A."/>
            <person name="Hugo C."/>
        </authorList>
    </citation>
    <scope>NUCLEOTIDE SEQUENCE [LARGE SCALE GENOMIC DNA]</scope>
    <source>
        <strain evidence="2">1_F178</strain>
    </source>
</reference>
<protein>
    <submittedName>
        <fullName evidence="1">Uncharacterized protein</fullName>
    </submittedName>
</protein>
<dbReference type="Proteomes" id="UP000256686">
    <property type="component" value="Unassembled WGS sequence"/>
</dbReference>
<accession>A0A3D9C435</accession>
<comment type="caution">
    <text evidence="1">The sequence shown here is derived from an EMBL/GenBank/DDBJ whole genome shotgun (WGS) entry which is preliminary data.</text>
</comment>
<dbReference type="AlphaFoldDB" id="A0A3D9C435"/>
<keyword evidence="2" id="KW-1185">Reference proteome</keyword>